<protein>
    <submittedName>
        <fullName evidence="7">Putative transcription factor bZIP family</fullName>
    </submittedName>
</protein>
<dbReference type="PANTHER" id="PTHR45764">
    <property type="entry name" value="BZIP TRANSCRIPTION FACTOR 44"/>
    <property type="match status" value="1"/>
</dbReference>
<evidence type="ECO:0000256" key="3">
    <source>
        <dbReference type="ARBA" id="ARBA00023125"/>
    </source>
</evidence>
<evidence type="ECO:0000256" key="5">
    <source>
        <dbReference type="ARBA" id="ARBA00023242"/>
    </source>
</evidence>
<evidence type="ECO:0000256" key="6">
    <source>
        <dbReference type="SAM" id="MobiDB-lite"/>
    </source>
</evidence>
<dbReference type="GO" id="GO:0000976">
    <property type="term" value="F:transcription cis-regulatory region binding"/>
    <property type="evidence" value="ECO:0007669"/>
    <property type="project" value="TreeGrafter"/>
</dbReference>
<keyword evidence="8" id="KW-1185">Reference proteome</keyword>
<dbReference type="Pfam" id="PF00170">
    <property type="entry name" value="bZIP_1"/>
    <property type="match status" value="1"/>
</dbReference>
<dbReference type="PANTHER" id="PTHR45764:SF34">
    <property type="entry name" value="BZIP TRANSCRIPTION FACTOR 53"/>
    <property type="match status" value="1"/>
</dbReference>
<evidence type="ECO:0000256" key="1">
    <source>
        <dbReference type="ARBA" id="ARBA00004123"/>
    </source>
</evidence>
<dbReference type="PROSITE" id="PS00036">
    <property type="entry name" value="BZIP_BASIC"/>
    <property type="match status" value="1"/>
</dbReference>
<keyword evidence="5" id="KW-0539">Nucleus</keyword>
<keyword evidence="2" id="KW-0805">Transcription regulation</keyword>
<comment type="caution">
    <text evidence="7">The sequence shown here is derived from an EMBL/GenBank/DDBJ whole genome shotgun (WGS) entry which is preliminary data.</text>
</comment>
<keyword evidence="4" id="KW-0804">Transcription</keyword>
<evidence type="ECO:0000256" key="4">
    <source>
        <dbReference type="ARBA" id="ARBA00023163"/>
    </source>
</evidence>
<gene>
    <name evidence="7" type="ORF">Lalb_Chr02g0146811</name>
</gene>
<dbReference type="AlphaFoldDB" id="A0A6A5N8B2"/>
<comment type="subcellular location">
    <subcellularLocation>
        <location evidence="1">Nucleus</location>
    </subcellularLocation>
</comment>
<dbReference type="GO" id="GO:0046982">
    <property type="term" value="F:protein heterodimerization activity"/>
    <property type="evidence" value="ECO:0007669"/>
    <property type="project" value="UniProtKB-ARBA"/>
</dbReference>
<reference evidence="8" key="1">
    <citation type="journal article" date="2020" name="Nat. Commun.">
        <title>Genome sequence of the cluster root forming white lupin.</title>
        <authorList>
            <person name="Hufnagel B."/>
            <person name="Marques A."/>
            <person name="Soriano A."/>
            <person name="Marques L."/>
            <person name="Divol F."/>
            <person name="Doumas P."/>
            <person name="Sallet E."/>
            <person name="Mancinotti D."/>
            <person name="Carrere S."/>
            <person name="Marande W."/>
            <person name="Arribat S."/>
            <person name="Keller J."/>
            <person name="Huneau C."/>
            <person name="Blein T."/>
            <person name="Aime D."/>
            <person name="Laguerre M."/>
            <person name="Taylor J."/>
            <person name="Schubert V."/>
            <person name="Nelson M."/>
            <person name="Geu-Flores F."/>
            <person name="Crespi M."/>
            <person name="Gallardo-Guerrero K."/>
            <person name="Delaux P.-M."/>
            <person name="Salse J."/>
            <person name="Berges H."/>
            <person name="Guyot R."/>
            <person name="Gouzy J."/>
            <person name="Peret B."/>
        </authorList>
    </citation>
    <scope>NUCLEOTIDE SEQUENCE [LARGE SCALE GENOMIC DNA]</scope>
    <source>
        <strain evidence="8">cv. Amiga</strain>
    </source>
</reference>
<dbReference type="InterPro" id="IPR045314">
    <property type="entry name" value="bZIP_plant_GBF1"/>
</dbReference>
<organism evidence="7 8">
    <name type="scientific">Lupinus albus</name>
    <name type="common">White lupine</name>
    <name type="synonym">Lupinus termis</name>
    <dbReference type="NCBI Taxonomy" id="3870"/>
    <lineage>
        <taxon>Eukaryota</taxon>
        <taxon>Viridiplantae</taxon>
        <taxon>Streptophyta</taxon>
        <taxon>Embryophyta</taxon>
        <taxon>Tracheophyta</taxon>
        <taxon>Spermatophyta</taxon>
        <taxon>Magnoliopsida</taxon>
        <taxon>eudicotyledons</taxon>
        <taxon>Gunneridae</taxon>
        <taxon>Pentapetalae</taxon>
        <taxon>rosids</taxon>
        <taxon>fabids</taxon>
        <taxon>Fabales</taxon>
        <taxon>Fabaceae</taxon>
        <taxon>Papilionoideae</taxon>
        <taxon>50 kb inversion clade</taxon>
        <taxon>genistoids sensu lato</taxon>
        <taxon>core genistoids</taxon>
        <taxon>Genisteae</taxon>
        <taxon>Lupinus</taxon>
    </lineage>
</organism>
<dbReference type="SMART" id="SM00338">
    <property type="entry name" value="BRLZ"/>
    <property type="match status" value="1"/>
</dbReference>
<dbReference type="GO" id="GO:0005634">
    <property type="term" value="C:nucleus"/>
    <property type="evidence" value="ECO:0007669"/>
    <property type="project" value="UniProtKB-SubCell"/>
</dbReference>
<dbReference type="CDD" id="cd14702">
    <property type="entry name" value="bZIP_plant_GBF1"/>
    <property type="match status" value="1"/>
</dbReference>
<dbReference type="PROSITE" id="PS50217">
    <property type="entry name" value="BZIP"/>
    <property type="match status" value="1"/>
</dbReference>
<feature type="region of interest" description="Disordered" evidence="6">
    <location>
        <begin position="1"/>
        <end position="40"/>
    </location>
</feature>
<dbReference type="InterPro" id="IPR004827">
    <property type="entry name" value="bZIP"/>
</dbReference>
<evidence type="ECO:0000313" key="7">
    <source>
        <dbReference type="EMBL" id="KAE9618831.1"/>
    </source>
</evidence>
<dbReference type="SUPFAM" id="SSF57959">
    <property type="entry name" value="Leucine zipper domain"/>
    <property type="match status" value="1"/>
</dbReference>
<evidence type="ECO:0000313" key="8">
    <source>
        <dbReference type="Proteomes" id="UP000447434"/>
    </source>
</evidence>
<dbReference type="OrthoDB" id="551672at2759"/>
<dbReference type="FunFam" id="1.20.5.170:FF:000020">
    <property type="entry name" value="BZIP transcription factor"/>
    <property type="match status" value="1"/>
</dbReference>
<dbReference type="GO" id="GO:0045893">
    <property type="term" value="P:positive regulation of DNA-templated transcription"/>
    <property type="evidence" value="ECO:0007669"/>
    <property type="project" value="TreeGrafter"/>
</dbReference>
<accession>A0A6A5N8B2</accession>
<keyword evidence="3" id="KW-0238">DNA-binding</keyword>
<sequence length="149" mass="17066">MASIQRASASSGSEGGEPATVDDRKRKRMISNRESARRSRLRKQKLLEDLTEEVNRFLNSNKEIVQSIKTKEDAYSKMESANNILRAQTMELADRLQSLNSIINIAEEVNGKGNGLFFQISQISDPLMNPWHQNYRFHPLMPSPNMFMH</sequence>
<dbReference type="EMBL" id="WOCE01000002">
    <property type="protein sequence ID" value="KAE9618831.1"/>
    <property type="molecule type" value="Genomic_DNA"/>
</dbReference>
<proteinExistence type="predicted"/>
<name>A0A6A5N8B2_LUPAL</name>
<dbReference type="Proteomes" id="UP000447434">
    <property type="component" value="Chromosome 2"/>
</dbReference>
<evidence type="ECO:0000256" key="2">
    <source>
        <dbReference type="ARBA" id="ARBA00023015"/>
    </source>
</evidence>
<dbReference type="InterPro" id="IPR046347">
    <property type="entry name" value="bZIP_sf"/>
</dbReference>
<dbReference type="GO" id="GO:0003700">
    <property type="term" value="F:DNA-binding transcription factor activity"/>
    <property type="evidence" value="ECO:0007669"/>
    <property type="project" value="InterPro"/>
</dbReference>
<dbReference type="Gene3D" id="1.20.5.170">
    <property type="match status" value="1"/>
</dbReference>